<dbReference type="Pfam" id="PF00198">
    <property type="entry name" value="2-oxoacid_dh"/>
    <property type="match status" value="1"/>
</dbReference>
<dbReference type="GO" id="GO:0016407">
    <property type="term" value="F:acetyltransferase activity"/>
    <property type="evidence" value="ECO:0007669"/>
    <property type="project" value="TreeGrafter"/>
</dbReference>
<gene>
    <name evidence="5" type="ORF">BSZ37_19800</name>
</gene>
<sequence length="221" mass="23364">MHTTVPLSRLQVLNGRTMHEALQQSAQATLHTDADAGPLVAFRAAQPESDAVSVEAVVGRALVGALQAHPHVNARIGVEGLNVHRSVNLGLMVVLEKGVIVPVIAGAEGLPLRELDGAFRRMAARAEAGDLSLNDTRNTTFTLASFASFGVDHFTPILVGNMVATLGVGRVRAVCEPGDDGCRPGHRIALSLTFDHRAIHGVEAARFLQAVTDRLAAPDRL</sequence>
<dbReference type="OrthoDB" id="9805770at2"/>
<evidence type="ECO:0000313" key="5">
    <source>
        <dbReference type="EMBL" id="PAP78508.1"/>
    </source>
</evidence>
<accession>A0A271J5C7</accession>
<evidence type="ECO:0000256" key="1">
    <source>
        <dbReference type="ARBA" id="ARBA00001938"/>
    </source>
</evidence>
<proteinExistence type="predicted"/>
<dbReference type="GO" id="GO:0005737">
    <property type="term" value="C:cytoplasm"/>
    <property type="evidence" value="ECO:0007669"/>
    <property type="project" value="TreeGrafter"/>
</dbReference>
<name>A0A271J5C7_9BACT</name>
<feature type="domain" description="2-oxoacid dehydrogenase acyltransferase catalytic" evidence="4">
    <location>
        <begin position="2"/>
        <end position="220"/>
    </location>
</feature>
<dbReference type="InterPro" id="IPR001078">
    <property type="entry name" value="2-oxoacid_DH_actylTfrase"/>
</dbReference>
<keyword evidence="3" id="KW-0012">Acyltransferase</keyword>
<evidence type="ECO:0000256" key="3">
    <source>
        <dbReference type="ARBA" id="ARBA00023315"/>
    </source>
</evidence>
<dbReference type="GO" id="GO:0031405">
    <property type="term" value="F:lipoic acid binding"/>
    <property type="evidence" value="ECO:0007669"/>
    <property type="project" value="TreeGrafter"/>
</dbReference>
<dbReference type="InterPro" id="IPR050743">
    <property type="entry name" value="2-oxoacid_DH_E2_comp"/>
</dbReference>
<keyword evidence="2" id="KW-0808">Transferase</keyword>
<comment type="caution">
    <text evidence="5">The sequence shown here is derived from an EMBL/GenBank/DDBJ whole genome shotgun (WGS) entry which is preliminary data.</text>
</comment>
<dbReference type="Gene3D" id="3.30.559.10">
    <property type="entry name" value="Chloramphenicol acetyltransferase-like domain"/>
    <property type="match status" value="1"/>
</dbReference>
<protein>
    <recommendedName>
        <fullName evidence="4">2-oxoacid dehydrogenase acyltransferase catalytic domain-containing protein</fullName>
    </recommendedName>
</protein>
<keyword evidence="6" id="KW-1185">Reference proteome</keyword>
<dbReference type="SUPFAM" id="SSF52777">
    <property type="entry name" value="CoA-dependent acyltransferases"/>
    <property type="match status" value="1"/>
</dbReference>
<reference evidence="5 6" key="1">
    <citation type="submission" date="2016-11" db="EMBL/GenBank/DDBJ databases">
        <title>Study of marine rhodopsin-containing bacteria.</title>
        <authorList>
            <person name="Yoshizawa S."/>
            <person name="Kumagai Y."/>
            <person name="Kogure K."/>
        </authorList>
    </citation>
    <scope>NUCLEOTIDE SEQUENCE [LARGE SCALE GENOMIC DNA]</scope>
    <source>
        <strain evidence="5 6">SAORIC-28</strain>
    </source>
</reference>
<dbReference type="EMBL" id="MQWD01000001">
    <property type="protein sequence ID" value="PAP78508.1"/>
    <property type="molecule type" value="Genomic_DNA"/>
</dbReference>
<evidence type="ECO:0000256" key="2">
    <source>
        <dbReference type="ARBA" id="ARBA00022679"/>
    </source>
</evidence>
<evidence type="ECO:0000313" key="6">
    <source>
        <dbReference type="Proteomes" id="UP000216339"/>
    </source>
</evidence>
<dbReference type="InterPro" id="IPR023213">
    <property type="entry name" value="CAT-like_dom_sf"/>
</dbReference>
<dbReference type="PANTHER" id="PTHR43178">
    <property type="entry name" value="DIHYDROLIPOAMIDE ACETYLTRANSFERASE COMPONENT OF PYRUVATE DEHYDROGENASE COMPLEX"/>
    <property type="match status" value="1"/>
</dbReference>
<organism evidence="5 6">
    <name type="scientific">Rubrivirga marina</name>
    <dbReference type="NCBI Taxonomy" id="1196024"/>
    <lineage>
        <taxon>Bacteria</taxon>
        <taxon>Pseudomonadati</taxon>
        <taxon>Rhodothermota</taxon>
        <taxon>Rhodothermia</taxon>
        <taxon>Rhodothermales</taxon>
        <taxon>Rubricoccaceae</taxon>
        <taxon>Rubrivirga</taxon>
    </lineage>
</organism>
<dbReference type="Proteomes" id="UP000216339">
    <property type="component" value="Unassembled WGS sequence"/>
</dbReference>
<dbReference type="PANTHER" id="PTHR43178:SF5">
    <property type="entry name" value="LIPOAMIDE ACYLTRANSFERASE COMPONENT OF BRANCHED-CHAIN ALPHA-KETO ACID DEHYDROGENASE COMPLEX, MITOCHONDRIAL"/>
    <property type="match status" value="1"/>
</dbReference>
<dbReference type="RefSeq" id="WP_095512185.1">
    <property type="nucleotide sequence ID" value="NZ_MQWD01000001.1"/>
</dbReference>
<dbReference type="AlphaFoldDB" id="A0A271J5C7"/>
<comment type="cofactor">
    <cofactor evidence="1">
        <name>(R)-lipoate</name>
        <dbReference type="ChEBI" id="CHEBI:83088"/>
    </cofactor>
</comment>
<evidence type="ECO:0000259" key="4">
    <source>
        <dbReference type="Pfam" id="PF00198"/>
    </source>
</evidence>